<reference evidence="10 11" key="1">
    <citation type="submission" date="2010-06" db="EMBL/GenBank/DDBJ databases">
        <authorList>
            <person name="Muzny D."/>
            <person name="Qin X."/>
            <person name="Buhay C."/>
            <person name="Dugan-Rocha S."/>
            <person name="Ding Y."/>
            <person name="Chen G."/>
            <person name="Hawes A."/>
            <person name="Holder M."/>
            <person name="Jhangiani S."/>
            <person name="Johnson A."/>
            <person name="Khan Z."/>
            <person name="Li Z."/>
            <person name="Liu W."/>
            <person name="Liu X."/>
            <person name="Perez L."/>
            <person name="Shen H."/>
            <person name="Wang Q."/>
            <person name="Watt J."/>
            <person name="Xi L."/>
            <person name="Xin Y."/>
            <person name="Zhou J."/>
            <person name="Deng J."/>
            <person name="Jiang H."/>
            <person name="Liu Y."/>
            <person name="Qu J."/>
            <person name="Song X.-Z."/>
            <person name="Zhang L."/>
            <person name="Villasana D."/>
            <person name="Johnson A."/>
            <person name="Liu J."/>
            <person name="Liyanage D."/>
            <person name="Lorensuhewa L."/>
            <person name="Robinson T."/>
            <person name="Song A."/>
            <person name="Song B.-B."/>
            <person name="Dinh H."/>
            <person name="Thornton R."/>
            <person name="Coyle M."/>
            <person name="Francisco L."/>
            <person name="Jackson L."/>
            <person name="Javaid M."/>
            <person name="Korchina V."/>
            <person name="Kovar C."/>
            <person name="Mata R."/>
            <person name="Mathew T."/>
            <person name="Ngo R."/>
            <person name="Nguyen L."/>
            <person name="Nguyen N."/>
            <person name="Okwuonu G."/>
            <person name="Ongeri F."/>
            <person name="Pham C."/>
            <person name="Simmons D."/>
            <person name="Wilczek-Boney K."/>
            <person name="Hale W."/>
            <person name="Jakkamsetti A."/>
            <person name="Pham P."/>
            <person name="Ruth R."/>
            <person name="San Lucas F."/>
            <person name="Warren J."/>
            <person name="Zhang J."/>
            <person name="Zhao Z."/>
            <person name="Zhou C."/>
            <person name="Zhu D."/>
            <person name="Lee S."/>
            <person name="Bess C."/>
            <person name="Blankenburg K."/>
            <person name="Forbes L."/>
            <person name="Fu Q."/>
            <person name="Gubbala S."/>
            <person name="Hirani K."/>
            <person name="Jayaseelan J.C."/>
            <person name="Lara F."/>
            <person name="Munidasa M."/>
            <person name="Palculict T."/>
            <person name="Patil S."/>
            <person name="Pu L.-L."/>
            <person name="Saada N."/>
            <person name="Tang L."/>
            <person name="Weissenberger G."/>
            <person name="Zhu Y."/>
            <person name="Hemphill L."/>
            <person name="Shang Y."/>
            <person name="Youmans B."/>
            <person name="Ayvaz T."/>
            <person name="Ross M."/>
            <person name="Santibanez J."/>
            <person name="Aqrawi P."/>
            <person name="Gross S."/>
            <person name="Joshi V."/>
            <person name="Fowler G."/>
            <person name="Nazareth L."/>
            <person name="Reid J."/>
            <person name="Worley K."/>
            <person name="Petrosino J."/>
            <person name="Highlander S."/>
            <person name="Gibbs R."/>
        </authorList>
    </citation>
    <scope>NUCLEOTIDE SEQUENCE [LARGE SCALE GENOMIC DNA]</scope>
    <source>
        <strain evidence="10 11">JV-V03</strain>
    </source>
</reference>
<keyword evidence="7 9" id="KW-0005">Acetoin biosynthesis</keyword>
<comment type="similarity">
    <text evidence="3 9">Belongs to the alpha-acetolactate decarboxylase family.</text>
</comment>
<dbReference type="EMBL" id="ACGO02000001">
    <property type="protein sequence ID" value="EFJ70113.1"/>
    <property type="molecule type" value="Genomic_DNA"/>
</dbReference>
<dbReference type="GO" id="GO:0045151">
    <property type="term" value="P:acetoin biosynthetic process"/>
    <property type="evidence" value="ECO:0007669"/>
    <property type="project" value="UniProtKB-UniRule"/>
</dbReference>
<evidence type="ECO:0000256" key="9">
    <source>
        <dbReference type="PIRNR" id="PIRNR001332"/>
    </source>
</evidence>
<gene>
    <name evidence="10" type="primary">budA</name>
    <name evidence="10" type="ORF">HMPREF0514_10557</name>
</gene>
<keyword evidence="6 9" id="KW-0210">Decarboxylase</keyword>
<dbReference type="PIRSF" id="PIRSF001332">
    <property type="entry name" value="Acetolac_decarb"/>
    <property type="match status" value="1"/>
</dbReference>
<dbReference type="EC" id="4.1.1.5" evidence="4 9"/>
<organism evidence="10 11">
    <name type="scientific">Lactobacillus paragasseri JV-V03</name>
    <dbReference type="NCBI Taxonomy" id="525326"/>
    <lineage>
        <taxon>Bacteria</taxon>
        <taxon>Bacillati</taxon>
        <taxon>Bacillota</taxon>
        <taxon>Bacilli</taxon>
        <taxon>Lactobacillales</taxon>
        <taxon>Lactobacillaceae</taxon>
        <taxon>Lactobacillus</taxon>
    </lineage>
</organism>
<dbReference type="GO" id="GO:0047605">
    <property type="term" value="F:acetolactate decarboxylase activity"/>
    <property type="evidence" value="ECO:0007669"/>
    <property type="project" value="UniProtKB-UniRule"/>
</dbReference>
<comment type="pathway">
    <text evidence="2 9">Polyol metabolism; (R,R)-butane-2,3-diol biosynthesis; (R,R)-butane-2,3-diol from pyruvate: step 2/3.</text>
</comment>
<sequence>MTRFINSGKENIMEKYESKVFQHGTLGMLVPGLFDGTMTIEDLLKHGDWGIGTASGLDGEMIVLDHTPYLAQSNGEIRVLKAEEKVPFATVHFEQIKDKFTARNLTQKELEDHILKTYPYKNVFFAVKIVGKFSAVKTRVVEKQTRPYKTLLAVANEQAIFEKYDVSGTVIGYFAPKMFQGMAAPGFHLHFLADDKSIGGHVLNFDVSEAKVYLQPFTMIDQHLPLDNQEFLDKDLDIADMHDQIKKAEG</sequence>
<evidence type="ECO:0000256" key="2">
    <source>
        <dbReference type="ARBA" id="ARBA00005170"/>
    </source>
</evidence>
<evidence type="ECO:0000313" key="11">
    <source>
        <dbReference type="Proteomes" id="UP000003672"/>
    </source>
</evidence>
<keyword evidence="8 9" id="KW-0456">Lyase</keyword>
<evidence type="ECO:0000256" key="7">
    <source>
        <dbReference type="ARBA" id="ARBA00023061"/>
    </source>
</evidence>
<protein>
    <recommendedName>
        <fullName evidence="5 9">Alpha-acetolactate decarboxylase</fullName>
        <ecNumber evidence="4 9">4.1.1.5</ecNumber>
    </recommendedName>
</protein>
<accession>A0AA87DMA6</accession>
<dbReference type="Gene3D" id="3.30.1330.80">
    <property type="entry name" value="Hypothetical protein, similar to alpha- acetolactate decarboxylase, domain 2"/>
    <property type="match status" value="2"/>
</dbReference>
<dbReference type="Pfam" id="PF03306">
    <property type="entry name" value="AAL_decarboxy"/>
    <property type="match status" value="1"/>
</dbReference>
<dbReference type="PANTHER" id="PTHR35524:SF1">
    <property type="entry name" value="ALPHA-ACETOLACTATE DECARBOXYLASE"/>
    <property type="match status" value="1"/>
</dbReference>
<evidence type="ECO:0000256" key="3">
    <source>
        <dbReference type="ARBA" id="ARBA00007106"/>
    </source>
</evidence>
<evidence type="ECO:0000256" key="4">
    <source>
        <dbReference type="ARBA" id="ARBA00013204"/>
    </source>
</evidence>
<evidence type="ECO:0000256" key="8">
    <source>
        <dbReference type="ARBA" id="ARBA00023239"/>
    </source>
</evidence>
<dbReference type="AlphaFoldDB" id="A0AA87DMA6"/>
<dbReference type="NCBIfam" id="TIGR01252">
    <property type="entry name" value="acetolac_decarb"/>
    <property type="match status" value="1"/>
</dbReference>
<evidence type="ECO:0000256" key="5">
    <source>
        <dbReference type="ARBA" id="ARBA00020164"/>
    </source>
</evidence>
<evidence type="ECO:0000313" key="10">
    <source>
        <dbReference type="EMBL" id="EFJ70113.1"/>
    </source>
</evidence>
<comment type="caution">
    <text evidence="10">The sequence shown here is derived from an EMBL/GenBank/DDBJ whole genome shotgun (WGS) entry which is preliminary data.</text>
</comment>
<dbReference type="SUPFAM" id="SSF117856">
    <property type="entry name" value="AF0104/ALDC/Ptd012-like"/>
    <property type="match status" value="1"/>
</dbReference>
<name>A0AA87DMA6_9LACO</name>
<dbReference type="InterPro" id="IPR005128">
    <property type="entry name" value="Acetolactate_a_deCO2ase"/>
</dbReference>
<dbReference type="Proteomes" id="UP000003672">
    <property type="component" value="Unassembled WGS sequence"/>
</dbReference>
<dbReference type="CDD" id="cd17299">
    <property type="entry name" value="acetolactate_decarboxylase"/>
    <property type="match status" value="1"/>
</dbReference>
<comment type="catalytic activity">
    <reaction evidence="1 9">
        <text>(2S)-2-acetolactate + H(+) = (R)-acetoin + CO2</text>
        <dbReference type="Rhea" id="RHEA:21580"/>
        <dbReference type="ChEBI" id="CHEBI:15378"/>
        <dbReference type="ChEBI" id="CHEBI:15686"/>
        <dbReference type="ChEBI" id="CHEBI:16526"/>
        <dbReference type="ChEBI" id="CHEBI:58476"/>
        <dbReference type="EC" id="4.1.1.5"/>
    </reaction>
</comment>
<evidence type="ECO:0000256" key="6">
    <source>
        <dbReference type="ARBA" id="ARBA00022793"/>
    </source>
</evidence>
<evidence type="ECO:0000256" key="1">
    <source>
        <dbReference type="ARBA" id="ARBA00001784"/>
    </source>
</evidence>
<dbReference type="PANTHER" id="PTHR35524">
    <property type="entry name" value="ALPHA-ACETOLACTATE DECARBOXYLASE"/>
    <property type="match status" value="1"/>
</dbReference>
<proteinExistence type="inferred from homology"/>